<dbReference type="InterPro" id="IPR000072">
    <property type="entry name" value="PDGF/VEGF_dom"/>
</dbReference>
<feature type="domain" description="Platelet-derived growth factor (PDGF) family profile" evidence="7">
    <location>
        <begin position="76"/>
        <end position="147"/>
    </location>
</feature>
<feature type="compositionally biased region" description="Pro residues" evidence="5">
    <location>
        <begin position="238"/>
        <end position="265"/>
    </location>
</feature>
<dbReference type="GeneID" id="106592643"/>
<evidence type="ECO:0000256" key="4">
    <source>
        <dbReference type="RuleBase" id="RU003818"/>
    </source>
</evidence>
<feature type="compositionally biased region" description="Basic residues" evidence="5">
    <location>
        <begin position="269"/>
        <end position="280"/>
    </location>
</feature>
<keyword evidence="8" id="KW-1185">Reference proteome</keyword>
<comment type="similarity">
    <text evidence="1 4">Belongs to the PDGF/VEGF growth factor family.</text>
</comment>
<evidence type="ECO:0000256" key="1">
    <source>
        <dbReference type="ARBA" id="ARBA00006686"/>
    </source>
</evidence>
<dbReference type="Proteomes" id="UP001652741">
    <property type="component" value="Chromosome ssa02"/>
</dbReference>
<dbReference type="SUPFAM" id="SSF57501">
    <property type="entry name" value="Cystine-knot cytokines"/>
    <property type="match status" value="1"/>
</dbReference>
<feature type="signal peptide" evidence="6">
    <location>
        <begin position="1"/>
        <end position="23"/>
    </location>
</feature>
<organism evidence="8 9">
    <name type="scientific">Salmo salar</name>
    <name type="common">Atlantic salmon</name>
    <dbReference type="NCBI Taxonomy" id="8030"/>
    <lineage>
        <taxon>Eukaryota</taxon>
        <taxon>Metazoa</taxon>
        <taxon>Chordata</taxon>
        <taxon>Craniata</taxon>
        <taxon>Vertebrata</taxon>
        <taxon>Euteleostomi</taxon>
        <taxon>Actinopterygii</taxon>
        <taxon>Neopterygii</taxon>
        <taxon>Teleostei</taxon>
        <taxon>Protacanthopterygii</taxon>
        <taxon>Salmoniformes</taxon>
        <taxon>Salmonidae</taxon>
        <taxon>Salmoninae</taxon>
        <taxon>Salmo</taxon>
    </lineage>
</organism>
<proteinExistence type="inferred from homology"/>
<keyword evidence="3" id="KW-0497">Mitogen</keyword>
<evidence type="ECO:0000313" key="8">
    <source>
        <dbReference type="Proteomes" id="UP001652741"/>
    </source>
</evidence>
<feature type="chain" id="PRO_5045510119" evidence="6">
    <location>
        <begin position="24"/>
        <end position="290"/>
    </location>
</feature>
<evidence type="ECO:0000256" key="3">
    <source>
        <dbReference type="ARBA" id="ARBA00023246"/>
    </source>
</evidence>
<feature type="compositionally biased region" description="Acidic residues" evidence="5">
    <location>
        <begin position="51"/>
        <end position="64"/>
    </location>
</feature>
<reference evidence="9" key="1">
    <citation type="submission" date="2025-08" db="UniProtKB">
        <authorList>
            <consortium name="RefSeq"/>
        </authorList>
    </citation>
    <scope>IDENTIFICATION</scope>
</reference>
<dbReference type="Pfam" id="PF00341">
    <property type="entry name" value="PDGF"/>
    <property type="match status" value="1"/>
</dbReference>
<evidence type="ECO:0000259" key="7">
    <source>
        <dbReference type="PROSITE" id="PS50278"/>
    </source>
</evidence>
<protein>
    <submittedName>
        <fullName evidence="9">Platelet-derived growth factor subunit B</fullName>
    </submittedName>
</protein>
<feature type="region of interest" description="Disordered" evidence="5">
    <location>
        <begin position="51"/>
        <end position="72"/>
    </location>
</feature>
<name>A0ABM3EDT1_SALSA</name>
<feature type="region of interest" description="Disordered" evidence="5">
    <location>
        <begin position="222"/>
        <end position="290"/>
    </location>
</feature>
<accession>A0ABM3EDT1</accession>
<evidence type="ECO:0000256" key="5">
    <source>
        <dbReference type="SAM" id="MobiDB-lite"/>
    </source>
</evidence>
<keyword evidence="6" id="KW-0732">Signal</keyword>
<dbReference type="PANTHER" id="PTHR11633">
    <property type="entry name" value="PLATELET-DERIVED GROWTH FACTOR"/>
    <property type="match status" value="1"/>
</dbReference>
<evidence type="ECO:0000256" key="2">
    <source>
        <dbReference type="ARBA" id="ARBA00023030"/>
    </source>
</evidence>
<dbReference type="SMART" id="SM00141">
    <property type="entry name" value="PDGF"/>
    <property type="match status" value="1"/>
</dbReference>
<dbReference type="PROSITE" id="PS50278">
    <property type="entry name" value="PDGF_2"/>
    <property type="match status" value="1"/>
</dbReference>
<dbReference type="PANTHER" id="PTHR11633:SF15">
    <property type="entry name" value="ADENYLATE CYCLASE, TERMINAL-DIFFERENTIATION SPECIFIC"/>
    <property type="match status" value="1"/>
</dbReference>
<feature type="compositionally biased region" description="Basic and acidic residues" evidence="5">
    <location>
        <begin position="223"/>
        <end position="233"/>
    </location>
</feature>
<gene>
    <name evidence="9" type="primary">LOC106592643</name>
</gene>
<dbReference type="RefSeq" id="XP_045569228.1">
    <property type="nucleotide sequence ID" value="XM_045713272.1"/>
</dbReference>
<sequence>MNSWVLLLASLAAGCLRFGSAEGDPLPPSLVELVRTSPISSIEDLQQLLEQETDSQEVEPDEPSANEIHSNDTHGRYRRNLDAQPAQQAVCKVRTEVMEVTRAMLDRRNANFLLWPPCVWRCKRCSGCCNTRMLQCVPMVTQTRYLQWDHASCRCQTHPSATAAARSTSLPLLPPTHPQTSLPLEDLHRHDDMKANQRFHVDDRGQLGDSGRQTIIILTIVSLEHKPPPHKDQTTLPPRCPPAGPQGGPPSPRPPPQSPQGPFRPGPSRGRRRRKHRSRISKAALRIMIM</sequence>
<dbReference type="InterPro" id="IPR029034">
    <property type="entry name" value="Cystine-knot_cytokine"/>
</dbReference>
<keyword evidence="2 4" id="KW-0339">Growth factor</keyword>
<dbReference type="Gene3D" id="2.10.90.10">
    <property type="entry name" value="Cystine-knot cytokines"/>
    <property type="match status" value="1"/>
</dbReference>
<evidence type="ECO:0000256" key="6">
    <source>
        <dbReference type="SAM" id="SignalP"/>
    </source>
</evidence>
<evidence type="ECO:0000313" key="9">
    <source>
        <dbReference type="RefSeq" id="XP_045569228.1"/>
    </source>
</evidence>